<comment type="caution">
    <text evidence="2">The sequence shown here is derived from an EMBL/GenBank/DDBJ whole genome shotgun (WGS) entry which is preliminary data.</text>
</comment>
<gene>
    <name evidence="2" type="ORF">NW768_008260</name>
</gene>
<evidence type="ECO:0008006" key="4">
    <source>
        <dbReference type="Google" id="ProtNLM"/>
    </source>
</evidence>
<protein>
    <recommendedName>
        <fullName evidence="4">Tubulin-specific chaperone A</fullName>
    </recommendedName>
</protein>
<keyword evidence="3" id="KW-1185">Reference proteome</keyword>
<dbReference type="EMBL" id="JAOQBH010000012">
    <property type="protein sequence ID" value="KAJ4127977.1"/>
    <property type="molecule type" value="Genomic_DNA"/>
</dbReference>
<name>A0ABQ8R6T1_FUSEQ</name>
<organism evidence="2 3">
    <name type="scientific">Fusarium equiseti</name>
    <name type="common">Fusarium scirpi</name>
    <dbReference type="NCBI Taxonomy" id="61235"/>
    <lineage>
        <taxon>Eukaryota</taxon>
        <taxon>Fungi</taxon>
        <taxon>Dikarya</taxon>
        <taxon>Ascomycota</taxon>
        <taxon>Pezizomycotina</taxon>
        <taxon>Sordariomycetes</taxon>
        <taxon>Hypocreomycetidae</taxon>
        <taxon>Hypocreales</taxon>
        <taxon>Nectriaceae</taxon>
        <taxon>Fusarium</taxon>
        <taxon>Fusarium incarnatum-equiseti species complex</taxon>
    </lineage>
</organism>
<proteinExistence type="predicted"/>
<dbReference type="Proteomes" id="UP001152024">
    <property type="component" value="Unassembled WGS sequence"/>
</dbReference>
<accession>A0ABQ8R6T1</accession>
<sequence>MSTTNPSESSQANVPLAVATQTSSNNPALNTDAKYAQAMKEYDEALEERENEFNIRSAQKVELLKARYEKLHTKLMSLTDVSRIPKGGKLAIADYFRQVQLLFEELEETRDALGDDLDKKDPELLQFLGKVGLEH</sequence>
<evidence type="ECO:0000313" key="2">
    <source>
        <dbReference type="EMBL" id="KAJ4127977.1"/>
    </source>
</evidence>
<feature type="region of interest" description="Disordered" evidence="1">
    <location>
        <begin position="1"/>
        <end position="29"/>
    </location>
</feature>
<evidence type="ECO:0000313" key="3">
    <source>
        <dbReference type="Proteomes" id="UP001152024"/>
    </source>
</evidence>
<evidence type="ECO:0000256" key="1">
    <source>
        <dbReference type="SAM" id="MobiDB-lite"/>
    </source>
</evidence>
<reference evidence="2" key="1">
    <citation type="submission" date="2022-09" db="EMBL/GenBank/DDBJ databases">
        <title>Fusarium specimens isolated from Avocado Roots.</title>
        <authorList>
            <person name="Stajich J."/>
            <person name="Roper C."/>
            <person name="Heimlech-Rivalta G."/>
        </authorList>
    </citation>
    <scope>NUCLEOTIDE SEQUENCE</scope>
    <source>
        <strain evidence="2">CF00095</strain>
    </source>
</reference>